<protein>
    <submittedName>
        <fullName evidence="1">Cellobiose-specific phosphotransferase system component IIB</fullName>
    </submittedName>
</protein>
<gene>
    <name evidence="1" type="ORF">J2X31_000524</name>
</gene>
<comment type="caution">
    <text evidence="1">The sequence shown here is derived from an EMBL/GenBank/DDBJ whole genome shotgun (WGS) entry which is preliminary data.</text>
</comment>
<evidence type="ECO:0000313" key="1">
    <source>
        <dbReference type="EMBL" id="MDR6966531.1"/>
    </source>
</evidence>
<organism evidence="1 2">
    <name type="scientific">Flavobacterium arsenatis</name>
    <dbReference type="NCBI Taxonomy" id="1484332"/>
    <lineage>
        <taxon>Bacteria</taxon>
        <taxon>Pseudomonadati</taxon>
        <taxon>Bacteroidota</taxon>
        <taxon>Flavobacteriia</taxon>
        <taxon>Flavobacteriales</taxon>
        <taxon>Flavobacteriaceae</taxon>
        <taxon>Flavobacterium</taxon>
    </lineage>
</organism>
<name>A0ABU1TKQ9_9FLAO</name>
<dbReference type="EMBL" id="JAVDVI010000001">
    <property type="protein sequence ID" value="MDR6966531.1"/>
    <property type="molecule type" value="Genomic_DNA"/>
</dbReference>
<reference evidence="1 2" key="1">
    <citation type="submission" date="2023-07" db="EMBL/GenBank/DDBJ databases">
        <title>Sorghum-associated microbial communities from plants grown in Nebraska, USA.</title>
        <authorList>
            <person name="Schachtman D."/>
        </authorList>
    </citation>
    <scope>NUCLEOTIDE SEQUENCE [LARGE SCALE GENOMIC DNA]</scope>
    <source>
        <strain evidence="1 2">3773</strain>
    </source>
</reference>
<proteinExistence type="predicted"/>
<evidence type="ECO:0000313" key="2">
    <source>
        <dbReference type="Proteomes" id="UP001255185"/>
    </source>
</evidence>
<dbReference type="Proteomes" id="UP001255185">
    <property type="component" value="Unassembled WGS sequence"/>
</dbReference>
<sequence>MNNTRKDLSNWIIHFVHRRNPKNDPLEFSYDWENDFEYIPYPDSFTFDGEPLFLTEKYEEDDYGLEPDAHSFSVLKKILHDGIIKTGWSFRKGSPTIYGPKSAACFTEMPFYALIEYSKNRNDFDSIEPYGLAFIKEELFEAGARPVIYGLSGKHIESKEGDSNYGIGLRTLSSDCGIGINEMYRYVYTSIKRQKKIDWTHEREWRWADLDGKFDFPGMPFIAKTDEISFSTVIVFVKTNEEVQDILDHILNLHHSQTTNFDRLYDLKLLENILIVSMEALSTLSIDIEEVKFDDLPVNKIPKMKNIAVSKETYKLVKEAILEAERISFSVSEEKYKQYGDIGACGFANIVTYESNSEITQALINLEIAHSFAKGEYIIYLKGYPVQSIDVKEYGAIEAAKYLTEKLNQSFYSHTRLD</sequence>
<dbReference type="RefSeq" id="WP_310024163.1">
    <property type="nucleotide sequence ID" value="NZ_JAVDVI010000001.1"/>
</dbReference>
<accession>A0ABU1TKQ9</accession>
<keyword evidence="2" id="KW-1185">Reference proteome</keyword>